<feature type="domain" description="EAL" evidence="3">
    <location>
        <begin position="597"/>
        <end position="852"/>
    </location>
</feature>
<comment type="caution">
    <text evidence="5">The sequence shown here is derived from an EMBL/GenBank/DDBJ whole genome shotgun (WGS) entry which is preliminary data.</text>
</comment>
<dbReference type="SMART" id="SM00065">
    <property type="entry name" value="GAF"/>
    <property type="match status" value="1"/>
</dbReference>
<dbReference type="SMART" id="SM00267">
    <property type="entry name" value="GGDEF"/>
    <property type="match status" value="1"/>
</dbReference>
<dbReference type="EMBL" id="RZNJ01000004">
    <property type="protein sequence ID" value="RUT29934.1"/>
    <property type="molecule type" value="Genomic_DNA"/>
</dbReference>
<dbReference type="InterPro" id="IPR043128">
    <property type="entry name" value="Rev_trsase/Diguanyl_cyclase"/>
</dbReference>
<dbReference type="PROSITE" id="PS50887">
    <property type="entry name" value="GGDEF"/>
    <property type="match status" value="1"/>
</dbReference>
<dbReference type="Gene3D" id="3.20.20.450">
    <property type="entry name" value="EAL domain"/>
    <property type="match status" value="1"/>
</dbReference>
<dbReference type="NCBIfam" id="TIGR00254">
    <property type="entry name" value="GGDEF"/>
    <property type="match status" value="1"/>
</dbReference>
<dbReference type="CDD" id="cd00130">
    <property type="entry name" value="PAS"/>
    <property type="match status" value="2"/>
</dbReference>
<dbReference type="InterPro" id="IPR001610">
    <property type="entry name" value="PAC"/>
</dbReference>
<accession>A0A433X778</accession>
<reference evidence="5 6" key="1">
    <citation type="journal article" date="2016" name="Int. J. Syst. Evol. Microbiol.">
        <title>Arsenicitalea aurantiaca gen. nov., sp. nov., a new member of the family Hyphomicrobiaceae, isolated from high-arsenic sediment.</title>
        <authorList>
            <person name="Mu Y."/>
            <person name="Zhou L."/>
            <person name="Zeng X.C."/>
            <person name="Liu L."/>
            <person name="Pan Y."/>
            <person name="Chen X."/>
            <person name="Wang J."/>
            <person name="Li S."/>
            <person name="Li W.J."/>
            <person name="Wang Y."/>
        </authorList>
    </citation>
    <scope>NUCLEOTIDE SEQUENCE [LARGE SCALE GENOMIC DNA]</scope>
    <source>
        <strain evidence="5 6">42-50</strain>
    </source>
</reference>
<dbReference type="SMART" id="SM00091">
    <property type="entry name" value="PAS"/>
    <property type="match status" value="2"/>
</dbReference>
<feature type="domain" description="GGDEF" evidence="4">
    <location>
        <begin position="456"/>
        <end position="588"/>
    </location>
</feature>
<dbReference type="InterPro" id="IPR001633">
    <property type="entry name" value="EAL_dom"/>
</dbReference>
<proteinExistence type="predicted"/>
<dbReference type="SUPFAM" id="SSF55785">
    <property type="entry name" value="PYP-like sensor domain (PAS domain)"/>
    <property type="match status" value="2"/>
</dbReference>
<dbReference type="InterPro" id="IPR013655">
    <property type="entry name" value="PAS_fold_3"/>
</dbReference>
<dbReference type="PANTHER" id="PTHR44757:SF2">
    <property type="entry name" value="BIOFILM ARCHITECTURE MAINTENANCE PROTEIN MBAA"/>
    <property type="match status" value="1"/>
</dbReference>
<dbReference type="AlphaFoldDB" id="A0A433X778"/>
<dbReference type="PANTHER" id="PTHR44757">
    <property type="entry name" value="DIGUANYLATE CYCLASE DGCP"/>
    <property type="match status" value="1"/>
</dbReference>
<dbReference type="SUPFAM" id="SSF141868">
    <property type="entry name" value="EAL domain-like"/>
    <property type="match status" value="1"/>
</dbReference>
<dbReference type="Pfam" id="PF00563">
    <property type="entry name" value="EAL"/>
    <property type="match status" value="1"/>
</dbReference>
<dbReference type="InterPro" id="IPR029016">
    <property type="entry name" value="GAF-like_dom_sf"/>
</dbReference>
<dbReference type="Pfam" id="PF08447">
    <property type="entry name" value="PAS_3"/>
    <property type="match status" value="1"/>
</dbReference>
<dbReference type="PROSITE" id="PS50883">
    <property type="entry name" value="EAL"/>
    <property type="match status" value="1"/>
</dbReference>
<evidence type="ECO:0000313" key="6">
    <source>
        <dbReference type="Proteomes" id="UP000281547"/>
    </source>
</evidence>
<dbReference type="NCBIfam" id="TIGR00229">
    <property type="entry name" value="sensory_box"/>
    <property type="match status" value="1"/>
</dbReference>
<evidence type="ECO:0000313" key="5">
    <source>
        <dbReference type="EMBL" id="RUT29934.1"/>
    </source>
</evidence>
<dbReference type="CDD" id="cd01949">
    <property type="entry name" value="GGDEF"/>
    <property type="match status" value="1"/>
</dbReference>
<dbReference type="Pfam" id="PF13426">
    <property type="entry name" value="PAS_9"/>
    <property type="match status" value="1"/>
</dbReference>
<name>A0A433X778_9HYPH</name>
<dbReference type="CDD" id="cd01948">
    <property type="entry name" value="EAL"/>
    <property type="match status" value="1"/>
</dbReference>
<sequence length="873" mass="97662">MAASCFSAGASLMTDDVLFRSLTRAVPGIVWISNSSGMVEYNNRRWQEFTGMRLEAGLGHGWLDAIHPADVAAFQAQLPLDGVTHAEIQTEIRVRRHDGIYHRHVLSARYVGGDRWIGCAIDVHEWLIGEARDAAHNRILDLVLFGSELDEVLLELCCAAEKQIAGSTCSILLVGRDGEHFSAGIAPKFPLNIYEGLKSVRIAEGSGSCGTAVHQRRDVISSDIAADPMWDNWREAILALGYRACWSKPVFDSKGRVIASFGFYFRDVREPTSAERREMDRLRRLAAVTIERARFIEALRESEEHYRYTVEFSPQIPWTADREGKILTVSGKWLEATNVEPQQALGDGWLASLHPDDVGPTTARWANAVATGQLFETTYRIRLADGSYRWVRAHARPRRAENGEIIRWYGAADDIHERYLAEERLKWQVYHDDLTGLANRRRFVADLHQALADASVPLGLMVLDMDDFKLINDRHGHQTGDAVLRLFGRILTAVAEPGERVYRLGGDEFAILSQVVFTDECLLARASEIEVFIDVRMKGNKKARSGRASIGCTLGLPDEHSDEVFKRADLALYAAKTSAKGTVKLFDPRIRSVATGRLEEFELARAALREGWIEPFFQPILSLDTFHPRGLEALLRIRHPEEGLLSPIRIRSALDDPRLSDALGLRMVELVVDQMARWSADGVPFGQVSINLATENIVNPEFSDRLVTLLEGHELARESVKLEITERVLLDELEDVITQRLEKLRDQGIALSLDDFGTGYASLIHLQNLPVTEMKIDRSFISAMRNGPKAREIVRAMIGLAKTMGLVTVAEGVETQAEVMMLASWGCDYGQGFLFSRPIHADNVPSYLQQQFGLKQRRGADEPGSQLSFSNQS</sequence>
<dbReference type="InterPro" id="IPR052155">
    <property type="entry name" value="Biofilm_reg_signaling"/>
</dbReference>
<dbReference type="Gene3D" id="3.30.70.270">
    <property type="match status" value="1"/>
</dbReference>
<dbReference type="Pfam" id="PF13185">
    <property type="entry name" value="GAF_2"/>
    <property type="match status" value="1"/>
</dbReference>
<protein>
    <submittedName>
        <fullName evidence="5">EAL domain-containing protein</fullName>
    </submittedName>
</protein>
<dbReference type="Gene3D" id="3.30.450.20">
    <property type="entry name" value="PAS domain"/>
    <property type="match status" value="2"/>
</dbReference>
<feature type="domain" description="PAC" evidence="2">
    <location>
        <begin position="375"/>
        <end position="427"/>
    </location>
</feature>
<dbReference type="InterPro" id="IPR000700">
    <property type="entry name" value="PAS-assoc_C"/>
</dbReference>
<dbReference type="InterPro" id="IPR000014">
    <property type="entry name" value="PAS"/>
</dbReference>
<feature type="domain" description="PAS" evidence="1">
    <location>
        <begin position="302"/>
        <end position="372"/>
    </location>
</feature>
<dbReference type="Gene3D" id="3.30.450.40">
    <property type="match status" value="1"/>
</dbReference>
<organism evidence="5 6">
    <name type="scientific">Arsenicitalea aurantiaca</name>
    <dbReference type="NCBI Taxonomy" id="1783274"/>
    <lineage>
        <taxon>Bacteria</taxon>
        <taxon>Pseudomonadati</taxon>
        <taxon>Pseudomonadota</taxon>
        <taxon>Alphaproteobacteria</taxon>
        <taxon>Hyphomicrobiales</taxon>
        <taxon>Devosiaceae</taxon>
        <taxon>Arsenicitalea</taxon>
    </lineage>
</organism>
<dbReference type="InterPro" id="IPR029787">
    <property type="entry name" value="Nucleotide_cyclase"/>
</dbReference>
<dbReference type="SMART" id="SM00086">
    <property type="entry name" value="PAC"/>
    <property type="match status" value="1"/>
</dbReference>
<dbReference type="SUPFAM" id="SSF55073">
    <property type="entry name" value="Nucleotide cyclase"/>
    <property type="match status" value="1"/>
</dbReference>
<dbReference type="FunFam" id="3.30.450.20:FF:000099">
    <property type="entry name" value="Sensory box sensor histidine kinase"/>
    <property type="match status" value="1"/>
</dbReference>
<dbReference type="Proteomes" id="UP000281547">
    <property type="component" value="Unassembled WGS sequence"/>
</dbReference>
<keyword evidence="6" id="KW-1185">Reference proteome</keyword>
<dbReference type="SUPFAM" id="SSF55781">
    <property type="entry name" value="GAF domain-like"/>
    <property type="match status" value="1"/>
</dbReference>
<evidence type="ECO:0000259" key="4">
    <source>
        <dbReference type="PROSITE" id="PS50887"/>
    </source>
</evidence>
<feature type="domain" description="PAS" evidence="1">
    <location>
        <begin position="15"/>
        <end position="87"/>
    </location>
</feature>
<evidence type="ECO:0000259" key="1">
    <source>
        <dbReference type="PROSITE" id="PS50112"/>
    </source>
</evidence>
<dbReference type="PROSITE" id="PS50113">
    <property type="entry name" value="PAC"/>
    <property type="match status" value="1"/>
</dbReference>
<dbReference type="Pfam" id="PF00990">
    <property type="entry name" value="GGDEF"/>
    <property type="match status" value="1"/>
</dbReference>
<evidence type="ECO:0000259" key="3">
    <source>
        <dbReference type="PROSITE" id="PS50883"/>
    </source>
</evidence>
<dbReference type="InterPro" id="IPR035919">
    <property type="entry name" value="EAL_sf"/>
</dbReference>
<dbReference type="InterPro" id="IPR000160">
    <property type="entry name" value="GGDEF_dom"/>
</dbReference>
<dbReference type="InterPro" id="IPR035965">
    <property type="entry name" value="PAS-like_dom_sf"/>
</dbReference>
<gene>
    <name evidence="5" type="ORF">EMQ25_11345</name>
</gene>
<dbReference type="PROSITE" id="PS50112">
    <property type="entry name" value="PAS"/>
    <property type="match status" value="2"/>
</dbReference>
<dbReference type="SMART" id="SM00052">
    <property type="entry name" value="EAL"/>
    <property type="match status" value="1"/>
</dbReference>
<evidence type="ECO:0000259" key="2">
    <source>
        <dbReference type="PROSITE" id="PS50113"/>
    </source>
</evidence>
<dbReference type="InterPro" id="IPR003018">
    <property type="entry name" value="GAF"/>
</dbReference>